<evidence type="ECO:0000313" key="4">
    <source>
        <dbReference type="Proteomes" id="UP000039865"/>
    </source>
</evidence>
<feature type="transmembrane region" description="Helical" evidence="1">
    <location>
        <begin position="299"/>
        <end position="319"/>
    </location>
</feature>
<organism evidence="3 4">
    <name type="scientific">Stylonychia lemnae</name>
    <name type="common">Ciliate</name>
    <dbReference type="NCBI Taxonomy" id="5949"/>
    <lineage>
        <taxon>Eukaryota</taxon>
        <taxon>Sar</taxon>
        <taxon>Alveolata</taxon>
        <taxon>Ciliophora</taxon>
        <taxon>Intramacronucleata</taxon>
        <taxon>Spirotrichea</taxon>
        <taxon>Stichotrichia</taxon>
        <taxon>Sporadotrichida</taxon>
        <taxon>Oxytrichidae</taxon>
        <taxon>Stylonychinae</taxon>
        <taxon>Stylonychia</taxon>
    </lineage>
</organism>
<gene>
    <name evidence="3" type="primary">Contig15008.g15994</name>
    <name evidence="3" type="ORF">STYLEM_5759</name>
</gene>
<dbReference type="SUPFAM" id="SSF103481">
    <property type="entry name" value="Multidrug resistance efflux transporter EmrE"/>
    <property type="match status" value="2"/>
</dbReference>
<name>A0A078A7N6_STYLE</name>
<dbReference type="EMBL" id="CCKQ01005548">
    <property type="protein sequence ID" value="CDW76796.1"/>
    <property type="molecule type" value="Genomic_DNA"/>
</dbReference>
<feature type="transmembrane region" description="Helical" evidence="1">
    <location>
        <begin position="331"/>
        <end position="348"/>
    </location>
</feature>
<feature type="transmembrane region" description="Helical" evidence="1">
    <location>
        <begin position="57"/>
        <end position="76"/>
    </location>
</feature>
<evidence type="ECO:0000259" key="2">
    <source>
        <dbReference type="Pfam" id="PF00892"/>
    </source>
</evidence>
<keyword evidence="4" id="KW-1185">Reference proteome</keyword>
<sequence length="375" mass="42536">MNYFENNQDTKNQNLSHQLTERLIPMDNEEKQLLLTDSSQIQLQQPKNETTFTKTQLFYIFLGLISSLFMGVNNFLSEVIVQRGESNFRIIFVQGIPLVVFFIAYYLNLMISSNYENQRNMNSYRDIYGSLDTELIFCIVGRTLLVFAEYVNFMMIISFSLAVQINPSLTLSIVSVAAFATAILFKYYFNEQLNRNNWIGIVFIVLSIIFISNRDSPDQINTNSSSNSHFTFIQLAIPIALALVQAIIHAVSTLFLRIATTKGFSPYRFTSDTMFSLGIISTVMAIYENFNVTKYDQLTFFTILSGSFLFIFAILMLNVALAKGKAGPIQAIIQLQVLFQLLLEILFLNLTPNVSQFVGFGIGMIGIIILSFANQ</sequence>
<feature type="transmembrane region" description="Helical" evidence="1">
    <location>
        <begin position="232"/>
        <end position="257"/>
    </location>
</feature>
<accession>A0A078A7N6</accession>
<dbReference type="InterPro" id="IPR037185">
    <property type="entry name" value="EmrE-like"/>
</dbReference>
<dbReference type="GO" id="GO:0016020">
    <property type="term" value="C:membrane"/>
    <property type="evidence" value="ECO:0007669"/>
    <property type="project" value="InterPro"/>
</dbReference>
<evidence type="ECO:0000313" key="3">
    <source>
        <dbReference type="EMBL" id="CDW76796.1"/>
    </source>
</evidence>
<protein>
    <recommendedName>
        <fullName evidence="2">EamA domain-containing protein</fullName>
    </recommendedName>
</protein>
<feature type="transmembrane region" description="Helical" evidence="1">
    <location>
        <begin position="196"/>
        <end position="212"/>
    </location>
</feature>
<dbReference type="InterPro" id="IPR000620">
    <property type="entry name" value="EamA_dom"/>
</dbReference>
<feature type="transmembrane region" description="Helical" evidence="1">
    <location>
        <begin position="354"/>
        <end position="373"/>
    </location>
</feature>
<feature type="transmembrane region" description="Helical" evidence="1">
    <location>
        <begin position="269"/>
        <end position="287"/>
    </location>
</feature>
<dbReference type="Proteomes" id="UP000039865">
    <property type="component" value="Unassembled WGS sequence"/>
</dbReference>
<feature type="transmembrane region" description="Helical" evidence="1">
    <location>
        <begin position="88"/>
        <end position="107"/>
    </location>
</feature>
<dbReference type="InParanoid" id="A0A078A7N6"/>
<dbReference type="Pfam" id="PF00892">
    <property type="entry name" value="EamA"/>
    <property type="match status" value="1"/>
</dbReference>
<dbReference type="AlphaFoldDB" id="A0A078A7N6"/>
<keyword evidence="1" id="KW-0472">Membrane</keyword>
<feature type="domain" description="EamA" evidence="2">
    <location>
        <begin position="239"/>
        <end position="371"/>
    </location>
</feature>
<proteinExistence type="predicted"/>
<feature type="transmembrane region" description="Helical" evidence="1">
    <location>
        <begin position="127"/>
        <end position="148"/>
    </location>
</feature>
<feature type="transmembrane region" description="Helical" evidence="1">
    <location>
        <begin position="168"/>
        <end position="189"/>
    </location>
</feature>
<keyword evidence="1" id="KW-1133">Transmembrane helix</keyword>
<keyword evidence="1" id="KW-0812">Transmembrane</keyword>
<evidence type="ECO:0000256" key="1">
    <source>
        <dbReference type="SAM" id="Phobius"/>
    </source>
</evidence>
<reference evidence="3 4" key="1">
    <citation type="submission" date="2014-06" db="EMBL/GenBank/DDBJ databases">
        <authorList>
            <person name="Swart Estienne"/>
        </authorList>
    </citation>
    <scope>NUCLEOTIDE SEQUENCE [LARGE SCALE GENOMIC DNA]</scope>
    <source>
        <strain evidence="3 4">130c</strain>
    </source>
</reference>